<evidence type="ECO:0000259" key="6">
    <source>
        <dbReference type="SMART" id="SM00833"/>
    </source>
</evidence>
<dbReference type="GO" id="GO:0005737">
    <property type="term" value="C:cytoplasm"/>
    <property type="evidence" value="ECO:0007669"/>
    <property type="project" value="TreeGrafter"/>
</dbReference>
<dbReference type="Gene3D" id="3.30.1220.10">
    <property type="entry name" value="CobW-like, C-terminal domain"/>
    <property type="match status" value="1"/>
</dbReference>
<sequence>MLTGFLGAGKTTLINRILSEAHGLRIAVLVNDFGDIDVDGELIVGLAAKKISLANGCVCCEVRDDLLAAIDLLMQSESDIDAILLEASGVAQPLTIASTFVDAARRGRVRLDGIVAVVDAEQLPDKVADPATADLIYGQLGCSDLVLLNKIDLADRQRVAAVRAFVCERLNGVRFIETVRADVPMSVLLGARPESPISSHDAIDHAHRSRFVSWVYQRERPFNEGTLSNCIAHLPASVYRIKGFIHASEHPQQRVLVQAVGMRGEITPFDEWGIEERVSRLVIIADRAIERRVVDAALDAC</sequence>
<gene>
    <name evidence="7" type="ORF">AWB93_14865</name>
</gene>
<dbReference type="InterPro" id="IPR051316">
    <property type="entry name" value="Zinc-reg_GTPase_activator"/>
</dbReference>
<evidence type="ECO:0000313" key="7">
    <source>
        <dbReference type="EMBL" id="ORU98277.1"/>
    </source>
</evidence>
<dbReference type="GO" id="GO:0000166">
    <property type="term" value="F:nucleotide binding"/>
    <property type="evidence" value="ECO:0007669"/>
    <property type="project" value="UniProtKB-KW"/>
</dbReference>
<evidence type="ECO:0000256" key="5">
    <source>
        <dbReference type="ARBA" id="ARBA00049117"/>
    </source>
</evidence>
<dbReference type="SUPFAM" id="SSF52540">
    <property type="entry name" value="P-loop containing nucleoside triphosphate hydrolases"/>
    <property type="match status" value="1"/>
</dbReference>
<keyword evidence="8" id="KW-1185">Reference proteome</keyword>
<dbReference type="Pfam" id="PF02492">
    <property type="entry name" value="cobW"/>
    <property type="match status" value="1"/>
</dbReference>
<keyword evidence="2" id="KW-0378">Hydrolase</keyword>
<keyword evidence="1" id="KW-0547">Nucleotide-binding</keyword>
<organism evidence="7 8">
    <name type="scientific">Mycobacterium bohemicum</name>
    <dbReference type="NCBI Taxonomy" id="56425"/>
    <lineage>
        <taxon>Bacteria</taxon>
        <taxon>Bacillati</taxon>
        <taxon>Actinomycetota</taxon>
        <taxon>Actinomycetes</taxon>
        <taxon>Mycobacteriales</taxon>
        <taxon>Mycobacteriaceae</taxon>
        <taxon>Mycobacterium</taxon>
    </lineage>
</organism>
<dbReference type="Gene3D" id="3.40.50.300">
    <property type="entry name" value="P-loop containing nucleotide triphosphate hydrolases"/>
    <property type="match status" value="1"/>
</dbReference>
<dbReference type="EMBL" id="LQOK01000032">
    <property type="protein sequence ID" value="ORU98277.1"/>
    <property type="molecule type" value="Genomic_DNA"/>
</dbReference>
<evidence type="ECO:0000256" key="1">
    <source>
        <dbReference type="ARBA" id="ARBA00022741"/>
    </source>
</evidence>
<evidence type="ECO:0000256" key="2">
    <source>
        <dbReference type="ARBA" id="ARBA00022801"/>
    </source>
</evidence>
<reference evidence="7 8" key="1">
    <citation type="submission" date="2016-01" db="EMBL/GenBank/DDBJ databases">
        <title>The new phylogeny of the genus Mycobacterium.</title>
        <authorList>
            <person name="Tarcisio F."/>
            <person name="Conor M."/>
            <person name="Antonella G."/>
            <person name="Elisabetta G."/>
            <person name="Giulia F.S."/>
            <person name="Sara T."/>
            <person name="Anna F."/>
            <person name="Clotilde B."/>
            <person name="Roberto B."/>
            <person name="Veronica D.S."/>
            <person name="Fabio R."/>
            <person name="Monica P."/>
            <person name="Olivier J."/>
            <person name="Enrico T."/>
            <person name="Nicola S."/>
        </authorList>
    </citation>
    <scope>NUCLEOTIDE SEQUENCE [LARGE SCALE GENOMIC DNA]</scope>
    <source>
        <strain evidence="7 8">DSM 44277</strain>
    </source>
</reference>
<dbReference type="InterPro" id="IPR011629">
    <property type="entry name" value="CobW-like_C"/>
</dbReference>
<dbReference type="CDD" id="cd03112">
    <property type="entry name" value="CobW-like"/>
    <property type="match status" value="1"/>
</dbReference>
<comment type="catalytic activity">
    <reaction evidence="5">
        <text>GTP + H2O = GDP + phosphate + H(+)</text>
        <dbReference type="Rhea" id="RHEA:19669"/>
        <dbReference type="ChEBI" id="CHEBI:15377"/>
        <dbReference type="ChEBI" id="CHEBI:15378"/>
        <dbReference type="ChEBI" id="CHEBI:37565"/>
        <dbReference type="ChEBI" id="CHEBI:43474"/>
        <dbReference type="ChEBI" id="CHEBI:58189"/>
    </reaction>
    <physiologicalReaction direction="left-to-right" evidence="5">
        <dbReference type="Rhea" id="RHEA:19670"/>
    </physiologicalReaction>
</comment>
<keyword evidence="3" id="KW-0143">Chaperone</keyword>
<dbReference type="InterPro" id="IPR003495">
    <property type="entry name" value="CobW/HypB/UreG_nucleotide-bd"/>
</dbReference>
<evidence type="ECO:0000256" key="3">
    <source>
        <dbReference type="ARBA" id="ARBA00023186"/>
    </source>
</evidence>
<dbReference type="AlphaFoldDB" id="A0A1X1R2A0"/>
<protein>
    <recommendedName>
        <fullName evidence="6">CobW C-terminal domain-containing protein</fullName>
    </recommendedName>
</protein>
<evidence type="ECO:0000313" key="8">
    <source>
        <dbReference type="Proteomes" id="UP000193990"/>
    </source>
</evidence>
<dbReference type="InterPro" id="IPR027417">
    <property type="entry name" value="P-loop_NTPase"/>
</dbReference>
<dbReference type="GO" id="GO:0016787">
    <property type="term" value="F:hydrolase activity"/>
    <property type="evidence" value="ECO:0007669"/>
    <property type="project" value="UniProtKB-KW"/>
</dbReference>
<evidence type="ECO:0000256" key="4">
    <source>
        <dbReference type="ARBA" id="ARBA00034320"/>
    </source>
</evidence>
<dbReference type="STRING" id="56425.AWB93_14865"/>
<dbReference type="Proteomes" id="UP000193990">
    <property type="component" value="Unassembled WGS sequence"/>
</dbReference>
<accession>A0A1X1R2A0</accession>
<dbReference type="SUPFAM" id="SSF90002">
    <property type="entry name" value="Hypothetical protein YjiA, C-terminal domain"/>
    <property type="match status" value="1"/>
</dbReference>
<name>A0A1X1R2A0_MYCBE</name>
<proteinExistence type="inferred from homology"/>
<comment type="similarity">
    <text evidence="4">Belongs to the SIMIBI class G3E GTPase family. ZNG1 subfamily.</text>
</comment>
<dbReference type="SMART" id="SM00833">
    <property type="entry name" value="CobW_C"/>
    <property type="match status" value="1"/>
</dbReference>
<feature type="domain" description="CobW C-terminal" evidence="6">
    <location>
        <begin position="211"/>
        <end position="298"/>
    </location>
</feature>
<dbReference type="Pfam" id="PF07683">
    <property type="entry name" value="CobW_C"/>
    <property type="match status" value="1"/>
</dbReference>
<dbReference type="PANTHER" id="PTHR13748:SF62">
    <property type="entry name" value="COBW DOMAIN-CONTAINING PROTEIN"/>
    <property type="match status" value="1"/>
</dbReference>
<dbReference type="InterPro" id="IPR036627">
    <property type="entry name" value="CobW-likC_sf"/>
</dbReference>
<dbReference type="PANTHER" id="PTHR13748">
    <property type="entry name" value="COBW-RELATED"/>
    <property type="match status" value="1"/>
</dbReference>
<comment type="caution">
    <text evidence="7">The sequence shown here is derived from an EMBL/GenBank/DDBJ whole genome shotgun (WGS) entry which is preliminary data.</text>
</comment>